<proteinExistence type="inferred from homology"/>
<dbReference type="PROSITE" id="PS00886">
    <property type="entry name" value="ILVD_EDD_1"/>
    <property type="match status" value="1"/>
</dbReference>
<dbReference type="InterPro" id="IPR056740">
    <property type="entry name" value="ILV_EDD_C"/>
</dbReference>
<keyword evidence="3" id="KW-0028">Amino-acid biosynthesis</keyword>
<reference evidence="18" key="1">
    <citation type="submission" date="2019-08" db="EMBL/GenBank/DDBJ databases">
        <authorList>
            <person name="Kucharzyk K."/>
            <person name="Murdoch R.W."/>
            <person name="Higgins S."/>
            <person name="Loffler F."/>
        </authorList>
    </citation>
    <scope>NUCLEOTIDE SEQUENCE</scope>
</reference>
<keyword evidence="7" id="KW-0408">Iron</keyword>
<evidence type="ECO:0000256" key="8">
    <source>
        <dbReference type="ARBA" id="ARBA00023014"/>
    </source>
</evidence>
<dbReference type="AlphaFoldDB" id="A0A644X4J2"/>
<comment type="catalytic activity">
    <reaction evidence="11">
        <text>(2R)-2,3-dihydroxy-3-methylbutanoate = 3-methyl-2-oxobutanoate + H2O</text>
        <dbReference type="Rhea" id="RHEA:24809"/>
        <dbReference type="ChEBI" id="CHEBI:11851"/>
        <dbReference type="ChEBI" id="CHEBI:15377"/>
        <dbReference type="ChEBI" id="CHEBI:49072"/>
        <dbReference type="EC" id="4.2.1.9"/>
    </reaction>
    <physiologicalReaction direction="left-to-right" evidence="11">
        <dbReference type="Rhea" id="RHEA:24810"/>
    </physiologicalReaction>
</comment>
<evidence type="ECO:0000256" key="14">
    <source>
        <dbReference type="ARBA" id="ARBA00029490"/>
    </source>
</evidence>
<dbReference type="UniPathway" id="UPA00049">
    <property type="reaction ID" value="UER00061"/>
</dbReference>
<keyword evidence="5" id="KW-0479">Metal-binding</keyword>
<keyword evidence="4" id="KW-0001">2Fe-2S</keyword>
<evidence type="ECO:0000313" key="18">
    <source>
        <dbReference type="EMBL" id="MPM11092.1"/>
    </source>
</evidence>
<evidence type="ECO:0000256" key="12">
    <source>
        <dbReference type="ARBA" id="ARBA00029436"/>
    </source>
</evidence>
<keyword evidence="10" id="KW-0100">Branched-chain amino acid biosynthesis</keyword>
<name>A0A644X4J2_9ZZZZ</name>
<dbReference type="Gene3D" id="3.50.30.80">
    <property type="entry name" value="IlvD/EDD C-terminal domain-like"/>
    <property type="match status" value="1"/>
</dbReference>
<dbReference type="InterPro" id="IPR020558">
    <property type="entry name" value="DiOHA_6PGluconate_deHydtase_CS"/>
</dbReference>
<evidence type="ECO:0000256" key="11">
    <source>
        <dbReference type="ARBA" id="ARBA00029304"/>
    </source>
</evidence>
<comment type="pathway">
    <text evidence="12">Amino-acid biosynthesis; L-valine biosynthesis; L-valine from pyruvate: step 3/4.</text>
</comment>
<accession>A0A644X4J2</accession>
<dbReference type="EMBL" id="VSSQ01001783">
    <property type="protein sequence ID" value="MPM11092.1"/>
    <property type="molecule type" value="Genomic_DNA"/>
</dbReference>
<comment type="caution">
    <text evidence="18">The sequence shown here is derived from an EMBL/GenBank/DDBJ whole genome shotgun (WGS) entry which is preliminary data.</text>
</comment>
<dbReference type="InterPro" id="IPR042096">
    <property type="entry name" value="Dihydro-acid_dehy_C"/>
</dbReference>
<dbReference type="NCBIfam" id="TIGR00110">
    <property type="entry name" value="ilvD"/>
    <property type="match status" value="1"/>
</dbReference>
<dbReference type="PROSITE" id="PS00887">
    <property type="entry name" value="ILVD_EDD_2"/>
    <property type="match status" value="1"/>
</dbReference>
<dbReference type="GO" id="GO:0005829">
    <property type="term" value="C:cytosol"/>
    <property type="evidence" value="ECO:0007669"/>
    <property type="project" value="TreeGrafter"/>
</dbReference>
<evidence type="ECO:0000256" key="9">
    <source>
        <dbReference type="ARBA" id="ARBA00023239"/>
    </source>
</evidence>
<evidence type="ECO:0000256" key="13">
    <source>
        <dbReference type="ARBA" id="ARBA00029437"/>
    </source>
</evidence>
<dbReference type="EC" id="4.2.1.9" evidence="14"/>
<comment type="pathway">
    <text evidence="13">Amino-acid biosynthesis; L-isoleucine biosynthesis; L-isoleucine from 2-oxobutanoate: step 3/4.</text>
</comment>
<comment type="cofactor">
    <cofactor evidence="15">
        <name>[2Fe-2S] cluster</name>
        <dbReference type="ChEBI" id="CHEBI:190135"/>
    </cofactor>
</comment>
<evidence type="ECO:0000256" key="4">
    <source>
        <dbReference type="ARBA" id="ARBA00022714"/>
    </source>
</evidence>
<dbReference type="SUPFAM" id="SSF52016">
    <property type="entry name" value="LeuD/IlvD-like"/>
    <property type="match status" value="1"/>
</dbReference>
<dbReference type="Pfam" id="PF24877">
    <property type="entry name" value="ILV_EDD_C"/>
    <property type="match status" value="1"/>
</dbReference>
<dbReference type="NCBIfam" id="NF002068">
    <property type="entry name" value="PRK00911.1"/>
    <property type="match status" value="1"/>
</dbReference>
<dbReference type="SUPFAM" id="SSF143975">
    <property type="entry name" value="IlvD/EDD N-terminal domain-like"/>
    <property type="match status" value="1"/>
</dbReference>
<evidence type="ECO:0000256" key="6">
    <source>
        <dbReference type="ARBA" id="ARBA00022842"/>
    </source>
</evidence>
<comment type="similarity">
    <text evidence="2">Belongs to the IlvD/Edd family.</text>
</comment>
<feature type="domain" description="Dihydroxy-acid/6-phosphogluconate dehydratase C-terminal" evidence="17">
    <location>
        <begin position="358"/>
        <end position="549"/>
    </location>
</feature>
<keyword evidence="6" id="KW-0460">Magnesium</keyword>
<dbReference type="GO" id="GO:0009099">
    <property type="term" value="P:L-valine biosynthetic process"/>
    <property type="evidence" value="ECO:0007669"/>
    <property type="project" value="UniProtKB-UniPathway"/>
</dbReference>
<dbReference type="GO" id="GO:0009097">
    <property type="term" value="P:isoleucine biosynthetic process"/>
    <property type="evidence" value="ECO:0007669"/>
    <property type="project" value="UniProtKB-UniPathway"/>
</dbReference>
<dbReference type="InterPro" id="IPR004404">
    <property type="entry name" value="DihydroxyA_deHydtase"/>
</dbReference>
<keyword evidence="8" id="KW-0411">Iron-sulfur</keyword>
<evidence type="ECO:0000259" key="16">
    <source>
        <dbReference type="Pfam" id="PF00920"/>
    </source>
</evidence>
<gene>
    <name evidence="18" type="primary">ilvD_20</name>
    <name evidence="18" type="ORF">SDC9_57430</name>
</gene>
<evidence type="ECO:0000256" key="3">
    <source>
        <dbReference type="ARBA" id="ARBA00022605"/>
    </source>
</evidence>
<dbReference type="InterPro" id="IPR000581">
    <property type="entry name" value="ILV_EDD_N"/>
</dbReference>
<evidence type="ECO:0000256" key="7">
    <source>
        <dbReference type="ARBA" id="ARBA00023004"/>
    </source>
</evidence>
<dbReference type="UniPathway" id="UPA00047">
    <property type="reaction ID" value="UER00057"/>
</dbReference>
<keyword evidence="9 18" id="KW-0456">Lyase</keyword>
<dbReference type="GO" id="GO:0051537">
    <property type="term" value="F:2 iron, 2 sulfur cluster binding"/>
    <property type="evidence" value="ECO:0007669"/>
    <property type="project" value="UniProtKB-KW"/>
</dbReference>
<evidence type="ECO:0000259" key="17">
    <source>
        <dbReference type="Pfam" id="PF24877"/>
    </source>
</evidence>
<sequence>MRSDVVKKGPSRAPHRSLLKATGLTDEEIDRPLIGVVTSQNDIIPGHINLDKIVEAVKKGVLLAGGTPLVFPTIGVCDGIAMGHEGMKYSLATREIIADSIECVGKAHAFDALVFIPNCDKIVPGMMMAALRLNIPSIVVSGGPMLAGKFKGKEVSLSTMFEAVGAYENGTMLEGDLCELENKACPTCGSCSGMFTANSMNCLAEVLGLALPGNGTIPAVYSERIRLAKHAGMAVMKLLEKDIKPRDIVNEKSIQNALTVDMALGCSTNSVLHLTAIANEAKVEMNLDIINEISSKTPNLCKLAPASDTHIEDLYWAGGIQAVMKELSKKDLLDLDCITATSNTHKENLKGVVVNDNNVIRSIDNPYSNTGGIQVLKGNLAEDGAVVKKSAVLEEMLTHKGPARVFNSEEEAIEAILSKKIVKGDVVVIRYEGPKGGPGMREMLSPTSAIAGMGLDKYVALITDGRFSGATKGAAIGHVSPEAAEGGTIALVEEGDIISIDILKGKLELLVGDDVLEKRRMNLKPYEPKVKEGYLARYSKLVTSASTGAILK</sequence>
<organism evidence="18">
    <name type="scientific">bioreactor metagenome</name>
    <dbReference type="NCBI Taxonomy" id="1076179"/>
    <lineage>
        <taxon>unclassified sequences</taxon>
        <taxon>metagenomes</taxon>
        <taxon>ecological metagenomes</taxon>
    </lineage>
</organism>
<evidence type="ECO:0000256" key="1">
    <source>
        <dbReference type="ARBA" id="ARBA00001946"/>
    </source>
</evidence>
<evidence type="ECO:0000256" key="2">
    <source>
        <dbReference type="ARBA" id="ARBA00006486"/>
    </source>
</evidence>
<dbReference type="InterPro" id="IPR037237">
    <property type="entry name" value="IlvD/EDD_N"/>
</dbReference>
<dbReference type="PANTHER" id="PTHR43661:SF3">
    <property type="entry name" value="D-XYLONATE DEHYDRATASE YAGF-RELATED"/>
    <property type="match status" value="1"/>
</dbReference>
<evidence type="ECO:0000256" key="10">
    <source>
        <dbReference type="ARBA" id="ARBA00023304"/>
    </source>
</evidence>
<dbReference type="PANTHER" id="PTHR43661">
    <property type="entry name" value="D-XYLONATE DEHYDRATASE"/>
    <property type="match status" value="1"/>
</dbReference>
<dbReference type="GO" id="GO:0004160">
    <property type="term" value="F:dihydroxy-acid dehydratase activity"/>
    <property type="evidence" value="ECO:0007669"/>
    <property type="project" value="UniProtKB-EC"/>
</dbReference>
<dbReference type="Pfam" id="PF00920">
    <property type="entry name" value="ILVD_EDD_N"/>
    <property type="match status" value="1"/>
</dbReference>
<feature type="domain" description="Dihydroxy-acid/6-phosphogluconate dehydratase N-terminal" evidence="16">
    <location>
        <begin position="31"/>
        <end position="348"/>
    </location>
</feature>
<evidence type="ECO:0000256" key="15">
    <source>
        <dbReference type="ARBA" id="ARBA00034078"/>
    </source>
</evidence>
<dbReference type="FunFam" id="3.50.30.80:FF:000001">
    <property type="entry name" value="Dihydroxy-acid dehydratase"/>
    <property type="match status" value="1"/>
</dbReference>
<dbReference type="GO" id="GO:0046872">
    <property type="term" value="F:metal ion binding"/>
    <property type="evidence" value="ECO:0007669"/>
    <property type="project" value="UniProtKB-KW"/>
</dbReference>
<dbReference type="HAMAP" id="MF_00012">
    <property type="entry name" value="IlvD"/>
    <property type="match status" value="1"/>
</dbReference>
<evidence type="ECO:0000256" key="5">
    <source>
        <dbReference type="ARBA" id="ARBA00022723"/>
    </source>
</evidence>
<comment type="cofactor">
    <cofactor evidence="1">
        <name>Mg(2+)</name>
        <dbReference type="ChEBI" id="CHEBI:18420"/>
    </cofactor>
</comment>
<protein>
    <recommendedName>
        <fullName evidence="14">dihydroxy-acid dehydratase</fullName>
        <ecNumber evidence="14">4.2.1.9</ecNumber>
    </recommendedName>
</protein>